<comment type="similarity">
    <text evidence="5">Belongs to the SAT4 family.</text>
</comment>
<evidence type="ECO:0000256" key="5">
    <source>
        <dbReference type="ARBA" id="ARBA00038359"/>
    </source>
</evidence>
<evidence type="ECO:0000256" key="7">
    <source>
        <dbReference type="SAM" id="Phobius"/>
    </source>
</evidence>
<evidence type="ECO:0000313" key="9">
    <source>
        <dbReference type="EMBL" id="KAJ5081747.1"/>
    </source>
</evidence>
<evidence type="ECO:0000256" key="6">
    <source>
        <dbReference type="SAM" id="MobiDB-lite"/>
    </source>
</evidence>
<comment type="subcellular location">
    <subcellularLocation>
        <location evidence="1">Membrane</location>
        <topology evidence="1">Multi-pass membrane protein</topology>
    </subcellularLocation>
</comment>
<organism evidence="9 10">
    <name type="scientific">Penicillium alfredii</name>
    <dbReference type="NCBI Taxonomy" id="1506179"/>
    <lineage>
        <taxon>Eukaryota</taxon>
        <taxon>Fungi</taxon>
        <taxon>Dikarya</taxon>
        <taxon>Ascomycota</taxon>
        <taxon>Pezizomycotina</taxon>
        <taxon>Eurotiomycetes</taxon>
        <taxon>Eurotiomycetidae</taxon>
        <taxon>Eurotiales</taxon>
        <taxon>Aspergillaceae</taxon>
        <taxon>Penicillium</taxon>
    </lineage>
</organism>
<evidence type="ECO:0000259" key="8">
    <source>
        <dbReference type="Pfam" id="PF20684"/>
    </source>
</evidence>
<dbReference type="InterPro" id="IPR049326">
    <property type="entry name" value="Rhodopsin_dom_fungi"/>
</dbReference>
<keyword evidence="2 7" id="KW-0812">Transmembrane</keyword>
<evidence type="ECO:0000256" key="3">
    <source>
        <dbReference type="ARBA" id="ARBA00022989"/>
    </source>
</evidence>
<dbReference type="OrthoDB" id="5429740at2759"/>
<reference evidence="9" key="1">
    <citation type="submission" date="2022-11" db="EMBL/GenBank/DDBJ databases">
        <authorList>
            <person name="Petersen C."/>
        </authorList>
    </citation>
    <scope>NUCLEOTIDE SEQUENCE</scope>
    <source>
        <strain evidence="9">IBT 34128</strain>
    </source>
</reference>
<evidence type="ECO:0000313" key="10">
    <source>
        <dbReference type="Proteomes" id="UP001141434"/>
    </source>
</evidence>
<feature type="transmembrane region" description="Helical" evidence="7">
    <location>
        <begin position="26"/>
        <end position="47"/>
    </location>
</feature>
<keyword evidence="10" id="KW-1185">Reference proteome</keyword>
<name>A0A9W9EH62_9EURO</name>
<keyword evidence="4 7" id="KW-0472">Membrane</keyword>
<feature type="domain" description="Rhodopsin" evidence="8">
    <location>
        <begin position="41"/>
        <end position="279"/>
    </location>
</feature>
<gene>
    <name evidence="9" type="ORF">NUU61_010011</name>
</gene>
<feature type="transmembrane region" description="Helical" evidence="7">
    <location>
        <begin position="101"/>
        <end position="124"/>
    </location>
</feature>
<reference evidence="9" key="2">
    <citation type="journal article" date="2023" name="IMA Fungus">
        <title>Comparative genomic study of the Penicillium genus elucidates a diverse pangenome and 15 lateral gene transfer events.</title>
        <authorList>
            <person name="Petersen C."/>
            <person name="Sorensen T."/>
            <person name="Nielsen M.R."/>
            <person name="Sondergaard T.E."/>
            <person name="Sorensen J.L."/>
            <person name="Fitzpatrick D.A."/>
            <person name="Frisvad J.C."/>
            <person name="Nielsen K.L."/>
        </authorList>
    </citation>
    <scope>NUCLEOTIDE SEQUENCE</scope>
    <source>
        <strain evidence="9">IBT 34128</strain>
    </source>
</reference>
<proteinExistence type="inferred from homology"/>
<feature type="transmembrane region" description="Helical" evidence="7">
    <location>
        <begin position="215"/>
        <end position="235"/>
    </location>
</feature>
<evidence type="ECO:0000256" key="1">
    <source>
        <dbReference type="ARBA" id="ARBA00004141"/>
    </source>
</evidence>
<sequence>MDISLVLGPPPPGTDLSDNRTPKDNAVVITVSVLAIIIVALRFFVRARIQRSRLEIDDWLISATLIPLIALLIMALIGGEYGLGKHVWRASIQGMVKMKKILFAYLLVYLLELFMIKISILMFYRRIFGMNWMTWACLFCACGWMIGSTIAVLTACQPIAYFWTSTVNPYSGHERYNFYYYYIGNGAANVVTDFLILLVPLPIVWRLHMRTIQKVMVCSVFLLGGFVCVASIVRLHFLTFLDDDVDITWNMGNVYVWSTVEACLGIVCACLPTIQPFLRSVLRMLPGLTMGQPLVCSRKVISHSRRRPRAGKRASNDHGLQTMGGRSDSKPNMWDGEDDEAILTTRVEPDHFHRNKGLEDEFGLMSIRVKHDFHWTVDPLK</sequence>
<dbReference type="Proteomes" id="UP001141434">
    <property type="component" value="Unassembled WGS sequence"/>
</dbReference>
<evidence type="ECO:0000256" key="2">
    <source>
        <dbReference type="ARBA" id="ARBA00022692"/>
    </source>
</evidence>
<dbReference type="GO" id="GO:0016020">
    <property type="term" value="C:membrane"/>
    <property type="evidence" value="ECO:0007669"/>
    <property type="project" value="UniProtKB-SubCell"/>
</dbReference>
<feature type="transmembrane region" description="Helical" evidence="7">
    <location>
        <begin position="255"/>
        <end position="274"/>
    </location>
</feature>
<feature type="region of interest" description="Disordered" evidence="6">
    <location>
        <begin position="304"/>
        <end position="334"/>
    </location>
</feature>
<dbReference type="EMBL" id="JAPMSZ010000012">
    <property type="protein sequence ID" value="KAJ5081747.1"/>
    <property type="molecule type" value="Genomic_DNA"/>
</dbReference>
<dbReference type="AlphaFoldDB" id="A0A9W9EH62"/>
<dbReference type="GeneID" id="81399705"/>
<evidence type="ECO:0000256" key="4">
    <source>
        <dbReference type="ARBA" id="ARBA00023136"/>
    </source>
</evidence>
<dbReference type="InterPro" id="IPR052337">
    <property type="entry name" value="SAT4-like"/>
</dbReference>
<feature type="transmembrane region" description="Helical" evidence="7">
    <location>
        <begin position="59"/>
        <end position="81"/>
    </location>
</feature>
<feature type="transmembrane region" description="Helical" evidence="7">
    <location>
        <begin position="180"/>
        <end position="203"/>
    </location>
</feature>
<accession>A0A9W9EH62</accession>
<comment type="caution">
    <text evidence="9">The sequence shown here is derived from an EMBL/GenBank/DDBJ whole genome shotgun (WGS) entry which is preliminary data.</text>
</comment>
<dbReference type="PANTHER" id="PTHR33048:SF163">
    <property type="entry name" value="INTEGRAL MEMBRANE PROTEIN (AFU_ORTHOLOGUE AFUA_8G05510)"/>
    <property type="match status" value="1"/>
</dbReference>
<feature type="transmembrane region" description="Helical" evidence="7">
    <location>
        <begin position="136"/>
        <end position="160"/>
    </location>
</feature>
<dbReference type="Pfam" id="PF20684">
    <property type="entry name" value="Fung_rhodopsin"/>
    <property type="match status" value="1"/>
</dbReference>
<dbReference type="PANTHER" id="PTHR33048">
    <property type="entry name" value="PTH11-LIKE INTEGRAL MEMBRANE PROTEIN (AFU_ORTHOLOGUE AFUA_5G11245)"/>
    <property type="match status" value="1"/>
</dbReference>
<keyword evidence="3 7" id="KW-1133">Transmembrane helix</keyword>
<protein>
    <recommendedName>
        <fullName evidence="8">Rhodopsin domain-containing protein</fullName>
    </recommendedName>
</protein>
<dbReference type="RefSeq" id="XP_056507034.1">
    <property type="nucleotide sequence ID" value="XM_056660536.1"/>
</dbReference>